<evidence type="ECO:0000313" key="2">
    <source>
        <dbReference type="EMBL" id="GMG83681.1"/>
    </source>
</evidence>
<proteinExistence type="predicted"/>
<dbReference type="EMBL" id="BSYI01000022">
    <property type="protein sequence ID" value="GMG83681.1"/>
    <property type="molecule type" value="Genomic_DNA"/>
</dbReference>
<dbReference type="Proteomes" id="UP001239909">
    <property type="component" value="Unassembled WGS sequence"/>
</dbReference>
<dbReference type="Pfam" id="PF13946">
    <property type="entry name" value="DUF4214"/>
    <property type="match status" value="1"/>
</dbReference>
<reference evidence="2 3" key="1">
    <citation type="submission" date="2023-04" db="EMBL/GenBank/DDBJ databases">
        <title>Marinoamorphus aggregata gen. nov., sp. Nov., isolate from tissue of brittle star Ophioplocus japonicus.</title>
        <authorList>
            <person name="Kawano K."/>
            <person name="Sawayama S."/>
            <person name="Nakagawa S."/>
        </authorList>
    </citation>
    <scope>NUCLEOTIDE SEQUENCE [LARGE SCALE GENOMIC DNA]</scope>
    <source>
        <strain evidence="2 3">NKW23</strain>
    </source>
</reference>
<comment type="caution">
    <text evidence="2">The sequence shown here is derived from an EMBL/GenBank/DDBJ whole genome shotgun (WGS) entry which is preliminary data.</text>
</comment>
<evidence type="ECO:0000313" key="3">
    <source>
        <dbReference type="Proteomes" id="UP001239909"/>
    </source>
</evidence>
<keyword evidence="3" id="KW-1185">Reference proteome</keyword>
<organism evidence="2 3">
    <name type="scientific">Paralimibaculum aggregatum</name>
    <dbReference type="NCBI Taxonomy" id="3036245"/>
    <lineage>
        <taxon>Bacteria</taxon>
        <taxon>Pseudomonadati</taxon>
        <taxon>Pseudomonadota</taxon>
        <taxon>Alphaproteobacteria</taxon>
        <taxon>Rhodobacterales</taxon>
        <taxon>Paracoccaceae</taxon>
        <taxon>Paralimibaculum</taxon>
    </lineage>
</organism>
<dbReference type="InterPro" id="IPR025282">
    <property type="entry name" value="DUF4214"/>
</dbReference>
<dbReference type="RefSeq" id="WP_285672474.1">
    <property type="nucleotide sequence ID" value="NZ_BSYI01000022.1"/>
</dbReference>
<gene>
    <name evidence="2" type="ORF">LNKW23_28940</name>
</gene>
<evidence type="ECO:0000259" key="1">
    <source>
        <dbReference type="Pfam" id="PF13946"/>
    </source>
</evidence>
<protein>
    <recommendedName>
        <fullName evidence="1">DUF4214 domain-containing protein</fullName>
    </recommendedName>
</protein>
<name>A0ABQ6LMK4_9RHOB</name>
<accession>A0ABQ6LMK4</accession>
<sequence length="298" mass="33106">MELVFKGESLFWLMPSAPLTRFAGVVTLRVITEDPVITLGALDGEVSFTVRNQGTGAEIDVDFVDAFRQTGTGFEAVAIRFEDEFEGPGDEFFVIQISGDDLPVPPLNQLEQTYLAPYDIEELTRDDGLPITSGPYAAGEPLDLRDIDAFQFIGPIGEDVDADRAQFVALLYEAALDRNGDIDEAGLNYWIDAAGTGFTDRQLAFSFTRSQEFIDAYGPITSLTDGEYVTQLYANILDRQPDPNGFEFWLGQLRRVQEEGGNRADFLVFFAGSPENRARSDYVEELMETDPGIWEFPA</sequence>
<feature type="domain" description="DUF4214" evidence="1">
    <location>
        <begin position="205"/>
        <end position="278"/>
    </location>
</feature>